<dbReference type="InterPro" id="IPR036890">
    <property type="entry name" value="HATPase_C_sf"/>
</dbReference>
<dbReference type="InterPro" id="IPR000014">
    <property type="entry name" value="PAS"/>
</dbReference>
<dbReference type="Gene3D" id="3.30.450.20">
    <property type="entry name" value="PAS domain"/>
    <property type="match status" value="2"/>
</dbReference>
<dbReference type="Pfam" id="PF13188">
    <property type="entry name" value="PAS_8"/>
    <property type="match status" value="1"/>
</dbReference>
<dbReference type="Pfam" id="PF13426">
    <property type="entry name" value="PAS_9"/>
    <property type="match status" value="1"/>
</dbReference>
<dbReference type="InterPro" id="IPR003594">
    <property type="entry name" value="HATPase_dom"/>
</dbReference>
<dbReference type="InterPro" id="IPR036097">
    <property type="entry name" value="HisK_dim/P_sf"/>
</dbReference>
<dbReference type="CDD" id="cd00130">
    <property type="entry name" value="PAS"/>
    <property type="match status" value="1"/>
</dbReference>
<accession>A0ABS8BGL4</accession>
<dbReference type="InterPro" id="IPR035965">
    <property type="entry name" value="PAS-like_dom_sf"/>
</dbReference>
<feature type="domain" description="PAS" evidence="9">
    <location>
        <begin position="8"/>
        <end position="50"/>
    </location>
</feature>
<comment type="catalytic activity">
    <reaction evidence="1">
        <text>ATP + protein L-histidine = ADP + protein N-phospho-L-histidine.</text>
        <dbReference type="EC" id="2.7.13.3"/>
    </reaction>
</comment>
<dbReference type="SMART" id="SM00448">
    <property type="entry name" value="REC"/>
    <property type="match status" value="1"/>
</dbReference>
<evidence type="ECO:0000256" key="6">
    <source>
        <dbReference type="PROSITE-ProRule" id="PRU00169"/>
    </source>
</evidence>
<organism evidence="10 11">
    <name type="scientific">Deefgea salmonis</name>
    <dbReference type="NCBI Taxonomy" id="2875502"/>
    <lineage>
        <taxon>Bacteria</taxon>
        <taxon>Pseudomonadati</taxon>
        <taxon>Pseudomonadota</taxon>
        <taxon>Betaproteobacteria</taxon>
        <taxon>Neisseriales</taxon>
        <taxon>Chitinibacteraceae</taxon>
        <taxon>Deefgea</taxon>
    </lineage>
</organism>
<reference evidence="10 11" key="1">
    <citation type="submission" date="2021-10" db="EMBL/GenBank/DDBJ databases">
        <authorList>
            <person name="Chen M."/>
        </authorList>
    </citation>
    <scope>NUCLEOTIDE SEQUENCE [LARGE SCALE GENOMIC DNA]</scope>
    <source>
        <strain evidence="10 11">H3-26</strain>
    </source>
</reference>
<evidence type="ECO:0000256" key="1">
    <source>
        <dbReference type="ARBA" id="ARBA00000085"/>
    </source>
</evidence>
<dbReference type="PRINTS" id="PR00344">
    <property type="entry name" value="BCTRLSENSOR"/>
</dbReference>
<evidence type="ECO:0000256" key="3">
    <source>
        <dbReference type="ARBA" id="ARBA00022553"/>
    </source>
</evidence>
<sequence>MTLLAHNLLDACATAILAVTPHDLRIVSANQASALLLGYSQHDLMGRPILEIETGLQEHFFWEDVRQGGQGHVSQLETEYRHAQGYFLSVCKSVRSTIWEDQTLCVISFYDISHSKRLERESALTASLLYATLESTADGIVVTDLDGHIRHCNAAMLHIWQWSDTQQSETLFEWILPQLSNAEAFQDWLDLLYSDPYLASHFSAALLDGRFYDFNSQPQRLGEAPEGRIFSAHDTTAIKCSEAALRIAHEKAQAASRAKSEFLSHMSHELRTPLNAILGFAQLICADTDNPQRLLGNYIMNAGRHLLDMINEVLDLASIEAGKLTLRQETVDLTPIVRDCCELMQNLAAEKNIQLLSDLPKYTPCFVSGDARRIKQILLNFTSNAIKYNRSAGRVTLSISQTQNNDWRLMVSDTGFGISQADQAQLFMAFSRVGEQQEEIEGTGIGLAFTRKLAQLMHGTVGVKSQLDIGSDFWVDFPAVTPEVPVYSPRNGSTEAKQRHILYIEDDLLSQTLMSHILEQQRAHYVLTLASTAAEGLLRAQQHTPDLILLDRHLPDATGASLLVQLRMDKTTRHIPVIALSGDALAEDIHQAIQLGFDAYLTKPLDLAKALPIIDNALGYIHQGI</sequence>
<comment type="caution">
    <text evidence="10">The sequence shown here is derived from an EMBL/GenBank/DDBJ whole genome shotgun (WGS) entry which is preliminary data.</text>
</comment>
<dbReference type="Gene3D" id="3.30.565.10">
    <property type="entry name" value="Histidine kinase-like ATPase, C-terminal domain"/>
    <property type="match status" value="1"/>
</dbReference>
<dbReference type="SMART" id="SM00388">
    <property type="entry name" value="HisKA"/>
    <property type="match status" value="1"/>
</dbReference>
<dbReference type="EC" id="2.7.13.3" evidence="2"/>
<dbReference type="Pfam" id="PF00072">
    <property type="entry name" value="Response_reg"/>
    <property type="match status" value="1"/>
</dbReference>
<evidence type="ECO:0000259" key="7">
    <source>
        <dbReference type="PROSITE" id="PS50109"/>
    </source>
</evidence>
<keyword evidence="5" id="KW-0418">Kinase</keyword>
<dbReference type="SMART" id="SM00387">
    <property type="entry name" value="HATPase_c"/>
    <property type="match status" value="1"/>
</dbReference>
<keyword evidence="4" id="KW-0808">Transferase</keyword>
<gene>
    <name evidence="10" type="ORF">LG219_00470</name>
</gene>
<name>A0ABS8BGL4_9NEIS</name>
<dbReference type="Gene3D" id="1.10.287.130">
    <property type="match status" value="1"/>
</dbReference>
<evidence type="ECO:0000256" key="5">
    <source>
        <dbReference type="ARBA" id="ARBA00022777"/>
    </source>
</evidence>
<evidence type="ECO:0000256" key="2">
    <source>
        <dbReference type="ARBA" id="ARBA00012438"/>
    </source>
</evidence>
<feature type="domain" description="Response regulatory" evidence="8">
    <location>
        <begin position="500"/>
        <end position="618"/>
    </location>
</feature>
<dbReference type="SUPFAM" id="SSF55785">
    <property type="entry name" value="PYP-like sensor domain (PAS domain)"/>
    <property type="match status" value="2"/>
</dbReference>
<dbReference type="SUPFAM" id="SSF55874">
    <property type="entry name" value="ATPase domain of HSP90 chaperone/DNA topoisomerase II/histidine kinase"/>
    <property type="match status" value="1"/>
</dbReference>
<dbReference type="Pfam" id="PF00512">
    <property type="entry name" value="HisKA"/>
    <property type="match status" value="1"/>
</dbReference>
<proteinExistence type="predicted"/>
<dbReference type="InterPro" id="IPR005467">
    <property type="entry name" value="His_kinase_dom"/>
</dbReference>
<dbReference type="CDD" id="cd00082">
    <property type="entry name" value="HisKA"/>
    <property type="match status" value="1"/>
</dbReference>
<dbReference type="PANTHER" id="PTHR43047">
    <property type="entry name" value="TWO-COMPONENT HISTIDINE PROTEIN KINASE"/>
    <property type="match status" value="1"/>
</dbReference>
<dbReference type="InterPro" id="IPR004358">
    <property type="entry name" value="Sig_transdc_His_kin-like_C"/>
</dbReference>
<keyword evidence="3 6" id="KW-0597">Phosphoprotein</keyword>
<protein>
    <recommendedName>
        <fullName evidence="2">histidine kinase</fullName>
        <ecNumber evidence="2">2.7.13.3</ecNumber>
    </recommendedName>
</protein>
<evidence type="ECO:0000313" key="11">
    <source>
        <dbReference type="Proteomes" id="UP001198034"/>
    </source>
</evidence>
<dbReference type="PROSITE" id="PS50112">
    <property type="entry name" value="PAS"/>
    <property type="match status" value="1"/>
</dbReference>
<dbReference type="InterPro" id="IPR011006">
    <property type="entry name" value="CheY-like_superfamily"/>
</dbReference>
<evidence type="ECO:0000259" key="8">
    <source>
        <dbReference type="PROSITE" id="PS50110"/>
    </source>
</evidence>
<keyword evidence="11" id="KW-1185">Reference proteome</keyword>
<feature type="domain" description="Histidine kinase" evidence="7">
    <location>
        <begin position="265"/>
        <end position="481"/>
    </location>
</feature>
<dbReference type="SUPFAM" id="SSF47384">
    <property type="entry name" value="Homodimeric domain of signal transducing histidine kinase"/>
    <property type="match status" value="1"/>
</dbReference>
<dbReference type="Pfam" id="PF02518">
    <property type="entry name" value="HATPase_c"/>
    <property type="match status" value="1"/>
</dbReference>
<dbReference type="PANTHER" id="PTHR43047:SF72">
    <property type="entry name" value="OSMOSENSING HISTIDINE PROTEIN KINASE SLN1"/>
    <property type="match status" value="1"/>
</dbReference>
<dbReference type="PROSITE" id="PS50109">
    <property type="entry name" value="HIS_KIN"/>
    <property type="match status" value="1"/>
</dbReference>
<dbReference type="SMART" id="SM00091">
    <property type="entry name" value="PAS"/>
    <property type="match status" value="2"/>
</dbReference>
<evidence type="ECO:0000313" key="10">
    <source>
        <dbReference type="EMBL" id="MCB5194761.1"/>
    </source>
</evidence>
<dbReference type="EMBL" id="JAJAWG010000001">
    <property type="protein sequence ID" value="MCB5194761.1"/>
    <property type="molecule type" value="Genomic_DNA"/>
</dbReference>
<dbReference type="RefSeq" id="WP_226762588.1">
    <property type="nucleotide sequence ID" value="NZ_JAJAWG010000001.1"/>
</dbReference>
<dbReference type="Proteomes" id="UP001198034">
    <property type="component" value="Unassembled WGS sequence"/>
</dbReference>
<dbReference type="PROSITE" id="PS50110">
    <property type="entry name" value="RESPONSE_REGULATORY"/>
    <property type="match status" value="1"/>
</dbReference>
<evidence type="ECO:0000256" key="4">
    <source>
        <dbReference type="ARBA" id="ARBA00022679"/>
    </source>
</evidence>
<feature type="modified residue" description="4-aspartylphosphate" evidence="6">
    <location>
        <position position="551"/>
    </location>
</feature>
<dbReference type="Gene3D" id="3.40.50.2300">
    <property type="match status" value="1"/>
</dbReference>
<evidence type="ECO:0000259" key="9">
    <source>
        <dbReference type="PROSITE" id="PS50112"/>
    </source>
</evidence>
<dbReference type="InterPro" id="IPR003661">
    <property type="entry name" value="HisK_dim/P_dom"/>
</dbReference>
<dbReference type="NCBIfam" id="TIGR00229">
    <property type="entry name" value="sensory_box"/>
    <property type="match status" value="1"/>
</dbReference>
<dbReference type="InterPro" id="IPR001789">
    <property type="entry name" value="Sig_transdc_resp-reg_receiver"/>
</dbReference>
<dbReference type="SUPFAM" id="SSF52172">
    <property type="entry name" value="CheY-like"/>
    <property type="match status" value="1"/>
</dbReference>